<dbReference type="InterPro" id="IPR050879">
    <property type="entry name" value="Acyltransferase_3"/>
</dbReference>
<feature type="transmembrane region" description="Helical" evidence="1">
    <location>
        <begin position="287"/>
        <end position="304"/>
    </location>
</feature>
<protein>
    <submittedName>
        <fullName evidence="3">Acyltransferase</fullName>
    </submittedName>
</protein>
<evidence type="ECO:0000256" key="1">
    <source>
        <dbReference type="SAM" id="Phobius"/>
    </source>
</evidence>
<keyword evidence="1" id="KW-0812">Transmembrane</keyword>
<accession>A0AAN4EWR5</accession>
<organism evidence="3 4">
    <name type="scientific">Citrobacter freundii</name>
    <dbReference type="NCBI Taxonomy" id="546"/>
    <lineage>
        <taxon>Bacteria</taxon>
        <taxon>Pseudomonadati</taxon>
        <taxon>Pseudomonadota</taxon>
        <taxon>Gammaproteobacteria</taxon>
        <taxon>Enterobacterales</taxon>
        <taxon>Enterobacteriaceae</taxon>
        <taxon>Citrobacter</taxon>
        <taxon>Citrobacter freundii complex</taxon>
    </lineage>
</organism>
<dbReference type="EMBL" id="ABLGCN030000007">
    <property type="protein sequence ID" value="EMM7458490.1"/>
    <property type="molecule type" value="Genomic_DNA"/>
</dbReference>
<feature type="transmembrane region" description="Helical" evidence="1">
    <location>
        <begin position="310"/>
        <end position="331"/>
    </location>
</feature>
<gene>
    <name evidence="3" type="ORF">P7U51_003013</name>
</gene>
<keyword evidence="3" id="KW-0012">Acyltransferase</keyword>
<reference evidence="3" key="1">
    <citation type="submission" date="2024-02" db="EMBL/GenBank/DDBJ databases">
        <authorList>
            <consortium name="Clinical and Environmental Microbiology Branch: Whole genome sequencing antimicrobial resistance pathogens in the healthcare setting"/>
        </authorList>
    </citation>
    <scope>NUCLEOTIDE SEQUENCE</scope>
    <source>
        <strain evidence="3">Whole organism</strain>
    </source>
</reference>
<proteinExistence type="predicted"/>
<dbReference type="GO" id="GO:0000271">
    <property type="term" value="P:polysaccharide biosynthetic process"/>
    <property type="evidence" value="ECO:0007669"/>
    <property type="project" value="TreeGrafter"/>
</dbReference>
<dbReference type="GO" id="GO:0016020">
    <property type="term" value="C:membrane"/>
    <property type="evidence" value="ECO:0007669"/>
    <property type="project" value="TreeGrafter"/>
</dbReference>
<dbReference type="GO" id="GO:0016747">
    <property type="term" value="F:acyltransferase activity, transferring groups other than amino-acyl groups"/>
    <property type="evidence" value="ECO:0007669"/>
    <property type="project" value="InterPro"/>
</dbReference>
<feature type="domain" description="Acyltransferase 3" evidence="2">
    <location>
        <begin position="13"/>
        <end position="331"/>
    </location>
</feature>
<dbReference type="InterPro" id="IPR002656">
    <property type="entry name" value="Acyl_transf_3_dom"/>
</dbReference>
<sequence>MKFISDILKRNNNNFDLLRILCAIMVIFSHSYLLSNSNGLKDPLETLLPFTNMGSVAVKIFFFISGLLVTNSLITNKSTLHFLISRFFRIYPAFIFVVVFAAIVVGPIVTKLDPSSYFSDKATIHYIKDNALFQIAFLLPDVFENNIYKYSVNGSLWTIYYEAASYLFLLSCFMIFGSGNKKISSILCIFIIVTPLMGWNKILFINSDNPDIFLMAPCFALGALLAINKDTIRVSPHLPLGMISLYFFISNELARLMLFYFSICITMLYLASLTFICKLNIKYDISYGIYLWGFLIQQVVYFYMPNLGLHMNQLLCISISIVIGFISCIFIERPSMKIGKSLSHKSLKVRYQ</sequence>
<dbReference type="PANTHER" id="PTHR23028:SF53">
    <property type="entry name" value="ACYL_TRANSF_3 DOMAIN-CONTAINING PROTEIN"/>
    <property type="match status" value="1"/>
</dbReference>
<name>A0AAN4EWR5_CITFR</name>
<feature type="transmembrane region" description="Helical" evidence="1">
    <location>
        <begin position="158"/>
        <end position="176"/>
    </location>
</feature>
<dbReference type="AlphaFoldDB" id="A0AAN4EWR5"/>
<feature type="transmembrane region" description="Helical" evidence="1">
    <location>
        <begin position="183"/>
        <end position="200"/>
    </location>
</feature>
<evidence type="ECO:0000313" key="3">
    <source>
        <dbReference type="EMBL" id="EMM7458490.1"/>
    </source>
</evidence>
<feature type="transmembrane region" description="Helical" evidence="1">
    <location>
        <begin position="47"/>
        <end position="69"/>
    </location>
</feature>
<dbReference type="Pfam" id="PF01757">
    <property type="entry name" value="Acyl_transf_3"/>
    <property type="match status" value="1"/>
</dbReference>
<keyword evidence="1" id="KW-0472">Membrane</keyword>
<comment type="caution">
    <text evidence="3">The sequence shown here is derived from an EMBL/GenBank/DDBJ whole genome shotgun (WGS) entry which is preliminary data.</text>
</comment>
<feature type="transmembrane region" description="Helical" evidence="1">
    <location>
        <begin position="257"/>
        <end position="275"/>
    </location>
</feature>
<evidence type="ECO:0000313" key="4">
    <source>
        <dbReference type="Proteomes" id="UP001169574"/>
    </source>
</evidence>
<keyword evidence="1" id="KW-1133">Transmembrane helix</keyword>
<feature type="transmembrane region" description="Helical" evidence="1">
    <location>
        <begin position="17"/>
        <end position="35"/>
    </location>
</feature>
<dbReference type="PANTHER" id="PTHR23028">
    <property type="entry name" value="ACETYLTRANSFERASE"/>
    <property type="match status" value="1"/>
</dbReference>
<feature type="transmembrane region" description="Helical" evidence="1">
    <location>
        <begin position="90"/>
        <end position="109"/>
    </location>
</feature>
<dbReference type="Proteomes" id="UP001169574">
    <property type="component" value="Unassembled WGS sequence"/>
</dbReference>
<keyword evidence="3" id="KW-0808">Transferase</keyword>
<evidence type="ECO:0000259" key="2">
    <source>
        <dbReference type="Pfam" id="PF01757"/>
    </source>
</evidence>